<feature type="compositionally biased region" description="Basic and acidic residues" evidence="1">
    <location>
        <begin position="132"/>
        <end position="141"/>
    </location>
</feature>
<evidence type="ECO:0000313" key="3">
    <source>
        <dbReference type="Proteomes" id="UP001159363"/>
    </source>
</evidence>
<comment type="caution">
    <text evidence="2">The sequence shown here is derived from an EMBL/GenBank/DDBJ whole genome shotgun (WGS) entry which is preliminary data.</text>
</comment>
<feature type="compositionally biased region" description="Gly residues" evidence="1">
    <location>
        <begin position="43"/>
        <end position="57"/>
    </location>
</feature>
<proteinExistence type="predicted"/>
<keyword evidence="3" id="KW-1185">Reference proteome</keyword>
<feature type="region of interest" description="Disordered" evidence="1">
    <location>
        <begin position="132"/>
        <end position="176"/>
    </location>
</feature>
<evidence type="ECO:0000313" key="2">
    <source>
        <dbReference type="EMBL" id="KAJ8874797.1"/>
    </source>
</evidence>
<dbReference type="Proteomes" id="UP001159363">
    <property type="component" value="Chromosome 8"/>
</dbReference>
<organism evidence="2 3">
    <name type="scientific">Dryococelus australis</name>
    <dbReference type="NCBI Taxonomy" id="614101"/>
    <lineage>
        <taxon>Eukaryota</taxon>
        <taxon>Metazoa</taxon>
        <taxon>Ecdysozoa</taxon>
        <taxon>Arthropoda</taxon>
        <taxon>Hexapoda</taxon>
        <taxon>Insecta</taxon>
        <taxon>Pterygota</taxon>
        <taxon>Neoptera</taxon>
        <taxon>Polyneoptera</taxon>
        <taxon>Phasmatodea</taxon>
        <taxon>Verophasmatodea</taxon>
        <taxon>Anareolatae</taxon>
        <taxon>Phasmatidae</taxon>
        <taxon>Eurycanthinae</taxon>
        <taxon>Dryococelus</taxon>
    </lineage>
</organism>
<dbReference type="EMBL" id="JARBHB010000009">
    <property type="protein sequence ID" value="KAJ8874797.1"/>
    <property type="molecule type" value="Genomic_DNA"/>
</dbReference>
<accession>A0ABQ9GRZ1</accession>
<sequence length="176" mass="18428">MHSLANHTELASLIVRQSTPGMAINIFATLEETRREQDQPLGISGGGKHPVAGGGGSVSTPSLPGTLTYASSSAVVLKSSCTRSPRGGLYVTNHAHSDGPYAPLPTKVGTRAMPVPPMGVIEVSMEQCWNERAGKTGDPRENPPNSGIVQYDSHIQKSGREPAGNQTQQFALVGGE</sequence>
<protein>
    <submittedName>
        <fullName evidence="2">Uncharacterized protein</fullName>
    </submittedName>
</protein>
<evidence type="ECO:0000256" key="1">
    <source>
        <dbReference type="SAM" id="MobiDB-lite"/>
    </source>
</evidence>
<feature type="region of interest" description="Disordered" evidence="1">
    <location>
        <begin position="38"/>
        <end position="59"/>
    </location>
</feature>
<reference evidence="2 3" key="1">
    <citation type="submission" date="2023-02" db="EMBL/GenBank/DDBJ databases">
        <title>LHISI_Scaffold_Assembly.</title>
        <authorList>
            <person name="Stuart O.P."/>
            <person name="Cleave R."/>
            <person name="Magrath M.J.L."/>
            <person name="Mikheyev A.S."/>
        </authorList>
    </citation>
    <scope>NUCLEOTIDE SEQUENCE [LARGE SCALE GENOMIC DNA]</scope>
    <source>
        <strain evidence="2">Daus_M_001</strain>
        <tissue evidence="2">Leg muscle</tissue>
    </source>
</reference>
<name>A0ABQ9GRZ1_9NEOP</name>
<gene>
    <name evidence="2" type="ORF">PR048_022686</name>
</gene>